<feature type="transmembrane region" description="Helical" evidence="6">
    <location>
        <begin position="7"/>
        <end position="27"/>
    </location>
</feature>
<evidence type="ECO:0000256" key="5">
    <source>
        <dbReference type="ARBA" id="ARBA00023136"/>
    </source>
</evidence>
<dbReference type="Proteomes" id="UP000263489">
    <property type="component" value="Unassembled WGS sequence"/>
</dbReference>
<keyword evidence="4 6" id="KW-1133">Transmembrane helix</keyword>
<name>A0A352IV48_9GAMM</name>
<feature type="transmembrane region" description="Helical" evidence="6">
    <location>
        <begin position="47"/>
        <end position="69"/>
    </location>
</feature>
<keyword evidence="5 6" id="KW-0472">Membrane</keyword>
<dbReference type="PANTHER" id="PTHR12677:SF59">
    <property type="entry name" value="GOLGI APPARATUS MEMBRANE PROTEIN TVP38-RELATED"/>
    <property type="match status" value="1"/>
</dbReference>
<protein>
    <recommendedName>
        <fullName evidence="6">TVP38/TMEM64 family membrane protein</fullName>
    </recommendedName>
</protein>
<reference evidence="8 9" key="1">
    <citation type="journal article" date="2018" name="Nat. Biotechnol.">
        <title>A standardized bacterial taxonomy based on genome phylogeny substantially revises the tree of life.</title>
        <authorList>
            <person name="Parks D.H."/>
            <person name="Chuvochina M."/>
            <person name="Waite D.W."/>
            <person name="Rinke C."/>
            <person name="Skarshewski A."/>
            <person name="Chaumeil P.A."/>
            <person name="Hugenholtz P."/>
        </authorList>
    </citation>
    <scope>NUCLEOTIDE SEQUENCE [LARGE SCALE GENOMIC DNA]</scope>
    <source>
        <strain evidence="8">UBA9380</strain>
    </source>
</reference>
<feature type="transmembrane region" description="Helical" evidence="6">
    <location>
        <begin position="132"/>
        <end position="153"/>
    </location>
</feature>
<comment type="subcellular location">
    <subcellularLocation>
        <location evidence="1 6">Cell membrane</location>
        <topology evidence="1 6">Multi-pass membrane protein</topology>
    </subcellularLocation>
</comment>
<evidence type="ECO:0000256" key="2">
    <source>
        <dbReference type="ARBA" id="ARBA00022475"/>
    </source>
</evidence>
<accession>A0A352IV48</accession>
<organism evidence="8 9">
    <name type="scientific">Marinobacter adhaerens</name>
    <dbReference type="NCBI Taxonomy" id="1033846"/>
    <lineage>
        <taxon>Bacteria</taxon>
        <taxon>Pseudomonadati</taxon>
        <taxon>Pseudomonadota</taxon>
        <taxon>Gammaproteobacteria</taxon>
        <taxon>Pseudomonadales</taxon>
        <taxon>Marinobacteraceae</taxon>
        <taxon>Marinobacter</taxon>
    </lineage>
</organism>
<dbReference type="PANTHER" id="PTHR12677">
    <property type="entry name" value="GOLGI APPARATUS MEMBRANE PROTEIN TVP38-RELATED"/>
    <property type="match status" value="1"/>
</dbReference>
<comment type="caution">
    <text evidence="8">The sequence shown here is derived from an EMBL/GenBank/DDBJ whole genome shotgun (WGS) entry which is preliminary data.</text>
</comment>
<gene>
    <name evidence="8" type="ORF">DC045_13675</name>
</gene>
<dbReference type="Pfam" id="PF09335">
    <property type="entry name" value="VTT_dom"/>
    <property type="match status" value="1"/>
</dbReference>
<evidence type="ECO:0000256" key="6">
    <source>
        <dbReference type="RuleBase" id="RU366058"/>
    </source>
</evidence>
<feature type="domain" description="VTT" evidence="7">
    <location>
        <begin position="69"/>
        <end position="185"/>
    </location>
</feature>
<evidence type="ECO:0000259" key="7">
    <source>
        <dbReference type="Pfam" id="PF09335"/>
    </source>
</evidence>
<feature type="transmembrane region" description="Helical" evidence="6">
    <location>
        <begin position="165"/>
        <end position="187"/>
    </location>
</feature>
<evidence type="ECO:0000256" key="3">
    <source>
        <dbReference type="ARBA" id="ARBA00022692"/>
    </source>
</evidence>
<proteinExistence type="inferred from homology"/>
<evidence type="ECO:0000256" key="4">
    <source>
        <dbReference type="ARBA" id="ARBA00022989"/>
    </source>
</evidence>
<feature type="transmembrane region" description="Helical" evidence="6">
    <location>
        <begin position="193"/>
        <end position="212"/>
    </location>
</feature>
<evidence type="ECO:0000256" key="1">
    <source>
        <dbReference type="ARBA" id="ARBA00004651"/>
    </source>
</evidence>
<keyword evidence="3 6" id="KW-0812">Transmembrane</keyword>
<feature type="transmembrane region" description="Helical" evidence="6">
    <location>
        <begin position="81"/>
        <end position="106"/>
    </location>
</feature>
<dbReference type="AlphaFoldDB" id="A0A352IV48"/>
<dbReference type="GO" id="GO:0005886">
    <property type="term" value="C:plasma membrane"/>
    <property type="evidence" value="ECO:0007669"/>
    <property type="project" value="UniProtKB-SubCell"/>
</dbReference>
<evidence type="ECO:0000313" key="9">
    <source>
        <dbReference type="Proteomes" id="UP000263489"/>
    </source>
</evidence>
<dbReference type="EMBL" id="DNNA01000219">
    <property type="protein sequence ID" value="HBC35331.1"/>
    <property type="molecule type" value="Genomic_DNA"/>
</dbReference>
<comment type="similarity">
    <text evidence="6">Belongs to the TVP38/TMEM64 family.</text>
</comment>
<sequence>MTRSPLVFRLSFLAIVAFLMATIWLLLRQLGMPASFAPTVLSDWFASQGTLGPVLLMLLMVLAVVVGPIPTLPISAASGLVYGMFNGTAIAVAGALAGSLIAFYLARVLGRDAVQQKLENNPVFSARGSQRFLFIAVLLTRLIPVFSFALISYAAGVTAIHLWRYALATVIGMLPMTFVFAGLGHTLELNPTLTVIAAATVLLVMSTLPLYLRHRPHSRLARWLQLDGRV</sequence>
<dbReference type="InterPro" id="IPR015414">
    <property type="entry name" value="TMEM64"/>
</dbReference>
<evidence type="ECO:0000313" key="8">
    <source>
        <dbReference type="EMBL" id="HBC35331.1"/>
    </source>
</evidence>
<dbReference type="InterPro" id="IPR032816">
    <property type="entry name" value="VTT_dom"/>
</dbReference>
<keyword evidence="2 6" id="KW-1003">Cell membrane</keyword>